<dbReference type="PANTHER" id="PTHR13593:SF113">
    <property type="entry name" value="SI:DKEY-266F7.9"/>
    <property type="match status" value="1"/>
</dbReference>
<dbReference type="VEuPathDB" id="TrichDB:TVAGG3_0070310"/>
<dbReference type="InParanoid" id="A2E5C9"/>
<evidence type="ECO:0000256" key="1">
    <source>
        <dbReference type="SAM" id="MobiDB-lite"/>
    </source>
</evidence>
<dbReference type="GO" id="GO:0006629">
    <property type="term" value="P:lipid metabolic process"/>
    <property type="evidence" value="ECO:0007669"/>
    <property type="project" value="InterPro"/>
</dbReference>
<dbReference type="VEuPathDB" id="TrichDB:TVAG_301070"/>
<dbReference type="GO" id="GO:0008081">
    <property type="term" value="F:phosphoric diester hydrolase activity"/>
    <property type="evidence" value="ECO:0000318"/>
    <property type="project" value="GO_Central"/>
</dbReference>
<dbReference type="AlphaFoldDB" id="A2E5C9"/>
<protein>
    <submittedName>
        <fullName evidence="3">Phosphatidylinositol-specific phospholipase C, X domain containing protein</fullName>
    </submittedName>
</protein>
<dbReference type="KEGG" id="tva:4770056"/>
<dbReference type="InterPro" id="IPR051057">
    <property type="entry name" value="PI-PLC_domain"/>
</dbReference>
<evidence type="ECO:0000313" key="4">
    <source>
        <dbReference type="Proteomes" id="UP000001542"/>
    </source>
</evidence>
<dbReference type="PROSITE" id="PS50007">
    <property type="entry name" value="PIPLC_X_DOMAIN"/>
    <property type="match status" value="1"/>
</dbReference>
<dbReference type="eggNOG" id="KOG4306">
    <property type="taxonomic scope" value="Eukaryota"/>
</dbReference>
<dbReference type="CDD" id="cd08586">
    <property type="entry name" value="PI-PLCc_BcPLC_like"/>
    <property type="match status" value="1"/>
</dbReference>
<dbReference type="SMR" id="A2E5C9"/>
<dbReference type="OrthoDB" id="1046782at2759"/>
<dbReference type="InterPro" id="IPR017946">
    <property type="entry name" value="PLC-like_Pdiesterase_TIM-brl"/>
</dbReference>
<organism evidence="3 4">
    <name type="scientific">Trichomonas vaginalis (strain ATCC PRA-98 / G3)</name>
    <dbReference type="NCBI Taxonomy" id="412133"/>
    <lineage>
        <taxon>Eukaryota</taxon>
        <taxon>Metamonada</taxon>
        <taxon>Parabasalia</taxon>
        <taxon>Trichomonadida</taxon>
        <taxon>Trichomonadidae</taxon>
        <taxon>Trichomonas</taxon>
    </lineage>
</organism>
<dbReference type="EMBL" id="DS113307">
    <property type="protein sequence ID" value="EAY12090.1"/>
    <property type="molecule type" value="Genomic_DNA"/>
</dbReference>
<feature type="domain" description="Phosphatidylinositol-specific phospholipase C X" evidence="2">
    <location>
        <begin position="35"/>
        <end position="180"/>
    </location>
</feature>
<dbReference type="PANTHER" id="PTHR13593">
    <property type="match status" value="1"/>
</dbReference>
<dbReference type="RefSeq" id="XP_001324313.1">
    <property type="nucleotide sequence ID" value="XM_001324278.1"/>
</dbReference>
<evidence type="ECO:0000259" key="2">
    <source>
        <dbReference type="SMART" id="SM00148"/>
    </source>
</evidence>
<dbReference type="Proteomes" id="UP000001542">
    <property type="component" value="Unassembled WGS sequence"/>
</dbReference>
<dbReference type="OMA" id="AEKVNPW"/>
<dbReference type="Gene3D" id="3.20.20.190">
    <property type="entry name" value="Phosphatidylinositol (PI) phosphodiesterase"/>
    <property type="match status" value="1"/>
</dbReference>
<dbReference type="STRING" id="5722.A2E5C9"/>
<dbReference type="InterPro" id="IPR000909">
    <property type="entry name" value="PLipase_C_PInositol-sp_X_dom"/>
</dbReference>
<dbReference type="SMART" id="SM00148">
    <property type="entry name" value="PLCXc"/>
    <property type="match status" value="1"/>
</dbReference>
<proteinExistence type="predicted"/>
<accession>A2E5C9</accession>
<reference evidence="3" key="1">
    <citation type="submission" date="2006-10" db="EMBL/GenBank/DDBJ databases">
        <authorList>
            <person name="Amadeo P."/>
            <person name="Zhao Q."/>
            <person name="Wortman J."/>
            <person name="Fraser-Liggett C."/>
            <person name="Carlton J."/>
        </authorList>
    </citation>
    <scope>NUCLEOTIDE SEQUENCE</scope>
    <source>
        <strain evidence="3">G3</strain>
    </source>
</reference>
<keyword evidence="4" id="KW-1185">Reference proteome</keyword>
<reference evidence="3" key="2">
    <citation type="journal article" date="2007" name="Science">
        <title>Draft genome sequence of the sexually transmitted pathogen Trichomonas vaginalis.</title>
        <authorList>
            <person name="Carlton J.M."/>
            <person name="Hirt R.P."/>
            <person name="Silva J.C."/>
            <person name="Delcher A.L."/>
            <person name="Schatz M."/>
            <person name="Zhao Q."/>
            <person name="Wortman J.R."/>
            <person name="Bidwell S.L."/>
            <person name="Alsmark U.C.M."/>
            <person name="Besteiro S."/>
            <person name="Sicheritz-Ponten T."/>
            <person name="Noel C.J."/>
            <person name="Dacks J.B."/>
            <person name="Foster P.G."/>
            <person name="Simillion C."/>
            <person name="Van de Peer Y."/>
            <person name="Miranda-Saavedra D."/>
            <person name="Barton G.J."/>
            <person name="Westrop G.D."/>
            <person name="Mueller S."/>
            <person name="Dessi D."/>
            <person name="Fiori P.L."/>
            <person name="Ren Q."/>
            <person name="Paulsen I."/>
            <person name="Zhang H."/>
            <person name="Bastida-Corcuera F.D."/>
            <person name="Simoes-Barbosa A."/>
            <person name="Brown M.T."/>
            <person name="Hayes R.D."/>
            <person name="Mukherjee M."/>
            <person name="Okumura C.Y."/>
            <person name="Schneider R."/>
            <person name="Smith A.J."/>
            <person name="Vanacova S."/>
            <person name="Villalvazo M."/>
            <person name="Haas B.J."/>
            <person name="Pertea M."/>
            <person name="Feldblyum T.V."/>
            <person name="Utterback T.R."/>
            <person name="Shu C.L."/>
            <person name="Osoegawa K."/>
            <person name="de Jong P.J."/>
            <person name="Hrdy I."/>
            <person name="Horvathova L."/>
            <person name="Zubacova Z."/>
            <person name="Dolezal P."/>
            <person name="Malik S.B."/>
            <person name="Logsdon J.M. Jr."/>
            <person name="Henze K."/>
            <person name="Gupta A."/>
            <person name="Wang C.C."/>
            <person name="Dunne R.L."/>
            <person name="Upcroft J.A."/>
            <person name="Upcroft P."/>
            <person name="White O."/>
            <person name="Salzberg S.L."/>
            <person name="Tang P."/>
            <person name="Chiu C.-H."/>
            <person name="Lee Y.-S."/>
            <person name="Embley T.M."/>
            <person name="Coombs G.H."/>
            <person name="Mottram J.C."/>
            <person name="Tachezy J."/>
            <person name="Fraser-Liggett C.M."/>
            <person name="Johnson P.J."/>
        </authorList>
    </citation>
    <scope>NUCLEOTIDE SEQUENCE [LARGE SCALE GENOMIC DNA]</scope>
    <source>
        <strain evidence="3">G3</strain>
    </source>
</reference>
<dbReference type="Pfam" id="PF00388">
    <property type="entry name" value="PI-PLC-X"/>
    <property type="match status" value="1"/>
</dbReference>
<dbReference type="SUPFAM" id="SSF51695">
    <property type="entry name" value="PLC-like phosphodiesterases"/>
    <property type="match status" value="1"/>
</dbReference>
<name>A2E5C9_TRIV3</name>
<sequence>MSIGNEEKIGQYRRPQGYSHHKHTKLDNSKWMSHLDDNLFLHQINIIGTHETMAFRGGDAVICQRLPLIKQYIAGIRFVDIRCNHHDDDFYIHHGFVSQKSMFIDVLEITTKFLQENPSETIYMRIKHEYKRKNNNKTFEQVFDEQIEKYRSYIWDPSSNPNPQDPLLKETRGKIVVVQQFTTDKTYGVQWRSPYVNIQDQYHFKHNWNLFNKWELIKKHINAANDDISSSNLYINFLSASRLSFPYFVASGQSSPQTIAPRLLTGIMLPATNSNYEDFPRFGCSCYSFVGFEGTNNLVINYIKKNPNIKKIGIILADFPGPDLINLIISMNQIKDK</sequence>
<evidence type="ECO:0000313" key="3">
    <source>
        <dbReference type="EMBL" id="EAY12090.1"/>
    </source>
</evidence>
<feature type="region of interest" description="Disordered" evidence="1">
    <location>
        <begin position="1"/>
        <end position="23"/>
    </location>
</feature>
<gene>
    <name evidence="3" type="ORF">TVAG_301070</name>
</gene>
<feature type="compositionally biased region" description="Basic and acidic residues" evidence="1">
    <location>
        <begin position="1"/>
        <end position="10"/>
    </location>
</feature>